<evidence type="ECO:0000259" key="2">
    <source>
        <dbReference type="Pfam" id="PF00582"/>
    </source>
</evidence>
<organism evidence="3 4">
    <name type="scientific">Spirosoma aureum</name>
    <dbReference type="NCBI Taxonomy" id="2692134"/>
    <lineage>
        <taxon>Bacteria</taxon>
        <taxon>Pseudomonadati</taxon>
        <taxon>Bacteroidota</taxon>
        <taxon>Cytophagia</taxon>
        <taxon>Cytophagales</taxon>
        <taxon>Cytophagaceae</taxon>
        <taxon>Spirosoma</taxon>
    </lineage>
</organism>
<dbReference type="RefSeq" id="WP_167209103.1">
    <property type="nucleotide sequence ID" value="NZ_CP050063.1"/>
</dbReference>
<protein>
    <submittedName>
        <fullName evidence="3">Universal stress protein</fullName>
    </submittedName>
</protein>
<sequence length="275" mass="30855">MYKIVALADFSAASEHAIIFAQALLANTVADFYLVHTVEPQSTDRNVGIFKQAETPQSVAKSLQALKLTLMQQPVRTSHTYHTRVLTGNTDRAVENLLNQEHFNLIVIGLTDAGRHSFFGNQATEMIRHAKANVLIVPHMSFIQPLKQIVLATDYLSINTTQSLDFLNELTTQKAIQLTLLNIVNPDKPNLQPSESSRNYIQRALNTTKTDIYTIYDADTRHGLSAYLDSYQVDLLVMIPHHKSFFDLLTNNSLTRGMVSSLRVPLLTLYDPAMD</sequence>
<dbReference type="Gene3D" id="3.40.50.12370">
    <property type="match status" value="1"/>
</dbReference>
<proteinExistence type="inferred from homology"/>
<evidence type="ECO:0000256" key="1">
    <source>
        <dbReference type="ARBA" id="ARBA00008791"/>
    </source>
</evidence>
<gene>
    <name evidence="3" type="ORF">G8759_14515</name>
</gene>
<name>A0A6G9AMM3_9BACT</name>
<dbReference type="EMBL" id="CP050063">
    <property type="protein sequence ID" value="QIP13742.1"/>
    <property type="molecule type" value="Genomic_DNA"/>
</dbReference>
<accession>A0A6G9AMM3</accession>
<reference evidence="3 4" key="1">
    <citation type="submission" date="2020-03" db="EMBL/GenBank/DDBJ databases">
        <authorList>
            <person name="Kim M.K."/>
        </authorList>
    </citation>
    <scope>NUCLEOTIDE SEQUENCE [LARGE SCALE GENOMIC DNA]</scope>
    <source>
        <strain evidence="3 4">BT328</strain>
    </source>
</reference>
<dbReference type="Pfam" id="PF00582">
    <property type="entry name" value="Usp"/>
    <property type="match status" value="1"/>
</dbReference>
<comment type="similarity">
    <text evidence="1">Belongs to the universal stress protein A family.</text>
</comment>
<dbReference type="PANTHER" id="PTHR46268">
    <property type="entry name" value="STRESS RESPONSE PROTEIN NHAX"/>
    <property type="match status" value="1"/>
</dbReference>
<evidence type="ECO:0000313" key="4">
    <source>
        <dbReference type="Proteomes" id="UP000501802"/>
    </source>
</evidence>
<dbReference type="PANTHER" id="PTHR46268:SF6">
    <property type="entry name" value="UNIVERSAL STRESS PROTEIN UP12"/>
    <property type="match status" value="1"/>
</dbReference>
<dbReference type="KEGG" id="spib:G8759_14515"/>
<evidence type="ECO:0000313" key="3">
    <source>
        <dbReference type="EMBL" id="QIP13742.1"/>
    </source>
</evidence>
<feature type="domain" description="UspA" evidence="2">
    <location>
        <begin position="3"/>
        <end position="138"/>
    </location>
</feature>
<dbReference type="Proteomes" id="UP000501802">
    <property type="component" value="Chromosome"/>
</dbReference>
<dbReference type="SUPFAM" id="SSF52402">
    <property type="entry name" value="Adenine nucleotide alpha hydrolases-like"/>
    <property type="match status" value="2"/>
</dbReference>
<dbReference type="CDD" id="cd00293">
    <property type="entry name" value="USP-like"/>
    <property type="match status" value="1"/>
</dbReference>
<keyword evidence="4" id="KW-1185">Reference proteome</keyword>
<dbReference type="InterPro" id="IPR006016">
    <property type="entry name" value="UspA"/>
</dbReference>
<dbReference type="AlphaFoldDB" id="A0A6G9AMM3"/>